<name>Q9F2P5_STRCO</name>
<accession>Q9F2P5</accession>
<dbReference type="HOGENOM" id="CLU_1618089_0_0_11"/>
<protein>
    <submittedName>
        <fullName evidence="2">Uncharacterized protein</fullName>
    </submittedName>
</protein>
<reference evidence="2 3" key="2">
    <citation type="journal article" date="2002" name="Nature">
        <title>Complete genome sequence of the model actinomycete Streptomyces coelicolor A3(2).</title>
        <authorList>
            <person name="Bentley S.D."/>
            <person name="Chater K.F."/>
            <person name="Cerdeno-Tarraga A.M."/>
            <person name="Challis G.L."/>
            <person name="Thomson N.R."/>
            <person name="James K.D."/>
            <person name="Harris D.E."/>
            <person name="Quail M.A."/>
            <person name="Kieser H."/>
            <person name="Harper D."/>
            <person name="Bateman A."/>
            <person name="Brown S."/>
            <person name="Chandra G."/>
            <person name="Chen C.W."/>
            <person name="Collins M."/>
            <person name="Cronin A."/>
            <person name="Fraser A."/>
            <person name="Goble A."/>
            <person name="Hidalgo J."/>
            <person name="Hornsby T."/>
            <person name="Howarth S."/>
            <person name="Huang C.H."/>
            <person name="Kieser T."/>
            <person name="Larke L."/>
            <person name="Murphy L."/>
            <person name="Oliver K."/>
            <person name="O'Neil S."/>
            <person name="Rabbinowitsch E."/>
            <person name="Rajandream M.A."/>
            <person name="Rutherford K."/>
            <person name="Rutter S."/>
            <person name="Seeger K."/>
            <person name="Saunders D."/>
            <person name="Sharp S."/>
            <person name="Squares R."/>
            <person name="Squares S."/>
            <person name="Taylor K."/>
            <person name="Warren T."/>
            <person name="Wietzorrek A."/>
            <person name="Woodward J."/>
            <person name="Barrell B.G."/>
            <person name="Parkhill J."/>
            <person name="Hopwood D.A."/>
        </authorList>
    </citation>
    <scope>NUCLEOTIDE SEQUENCE [LARGE SCALE GENOMIC DNA]</scope>
    <source>
        <strain evidence="3">ATCC BAA-471 / A3(2) / M145</strain>
    </source>
</reference>
<dbReference type="eggNOG" id="ENOG5031H1Z">
    <property type="taxonomic scope" value="Bacteria"/>
</dbReference>
<feature type="region of interest" description="Disordered" evidence="1">
    <location>
        <begin position="59"/>
        <end position="111"/>
    </location>
</feature>
<sequence length="201" mass="20583">MLTRFTSSGLIDPSDRPKRRASVHGRRSVSGERTDDMGMKTKIALGAVVGIAVIGALSANAGDGDGGAKSDDRTSASAGEKQDGAGADGAKTDGASEAKPAEDKAAEKASQAEQFKAFVQKNGTPKEKDAVSHVTKVQGADEQNDILDAADVYTDFTGGIMGSGTGPAKLIASAFADWKDSENGLVTIYDADGELLGNGQF</sequence>
<gene>
    <name evidence="2" type="ordered locus">SCO3105</name>
    <name evidence="2" type="ORF">SCE41.14</name>
</gene>
<dbReference type="PATRIC" id="fig|100226.15.peg.3168"/>
<dbReference type="AlphaFoldDB" id="Q9F2P5"/>
<dbReference type="Proteomes" id="UP000001973">
    <property type="component" value="Chromosome"/>
</dbReference>
<feature type="compositionally biased region" description="Basic and acidic residues" evidence="1">
    <location>
        <begin position="29"/>
        <end position="39"/>
    </location>
</feature>
<evidence type="ECO:0000313" key="2">
    <source>
        <dbReference type="EMBL" id="CAC09546.1"/>
    </source>
</evidence>
<feature type="compositionally biased region" description="Basic residues" evidence="1">
    <location>
        <begin position="17"/>
        <end position="27"/>
    </location>
</feature>
<organism evidence="2 3">
    <name type="scientific">Streptomyces coelicolor (strain ATCC BAA-471 / A3(2) / M145)</name>
    <dbReference type="NCBI Taxonomy" id="100226"/>
    <lineage>
        <taxon>Bacteria</taxon>
        <taxon>Bacillati</taxon>
        <taxon>Actinomycetota</taxon>
        <taxon>Actinomycetes</taxon>
        <taxon>Kitasatosporales</taxon>
        <taxon>Streptomycetaceae</taxon>
        <taxon>Streptomyces</taxon>
        <taxon>Streptomyces albidoflavus group</taxon>
    </lineage>
</organism>
<dbReference type="STRING" id="100226.gene:17760721"/>
<dbReference type="EMBL" id="AL645882">
    <property type="protein sequence ID" value="CAC09546.1"/>
    <property type="molecule type" value="Genomic_DNA"/>
</dbReference>
<dbReference type="OrthoDB" id="4318889at2"/>
<dbReference type="KEGG" id="sco:SCO3105"/>
<evidence type="ECO:0000313" key="3">
    <source>
        <dbReference type="Proteomes" id="UP000001973"/>
    </source>
</evidence>
<dbReference type="InParanoid" id="Q9F2P5"/>
<keyword evidence="3" id="KW-1185">Reference proteome</keyword>
<reference evidence="2 3" key="1">
    <citation type="journal article" date="1996" name="Mol. Microbiol.">
        <title>A set of ordered cosmids and a detailed genetic and physical map for the 8 Mb Streptomyces coelicolor A3(2) chromosome.</title>
        <authorList>
            <person name="Redenbach M."/>
            <person name="Kieser H.M."/>
            <person name="Denapaite D."/>
            <person name="Eichner A."/>
            <person name="Cullum J."/>
            <person name="Kinashi H."/>
            <person name="Hopwood D.A."/>
        </authorList>
    </citation>
    <scope>NUCLEOTIDE SEQUENCE [LARGE SCALE GENOMIC DNA]</scope>
    <source>
        <strain evidence="3">ATCC BAA-471 / A3(2) / M145</strain>
    </source>
</reference>
<dbReference type="EMBL" id="AL939115">
    <property type="protein sequence ID" value="CAC09546.1"/>
    <property type="molecule type" value="Genomic_DNA"/>
</dbReference>
<dbReference type="PaxDb" id="100226-SCO3105"/>
<proteinExistence type="predicted"/>
<evidence type="ECO:0000256" key="1">
    <source>
        <dbReference type="SAM" id="MobiDB-lite"/>
    </source>
</evidence>
<feature type="region of interest" description="Disordered" evidence="1">
    <location>
        <begin position="1"/>
        <end position="40"/>
    </location>
</feature>
<feature type="compositionally biased region" description="Basic and acidic residues" evidence="1">
    <location>
        <begin position="90"/>
        <end position="107"/>
    </location>
</feature>